<sequence length="275" mass="31036">MRMSQRQLFLQALRALLRPISRFCLKRSIRLQDFIEIAKSVFLEAAAEQVRLQGAIVSTSRLSVITGLHRRDVMRLFNKQESKLGTDTSLVARVIGQWQQDPRFSSKSGKAKILKLEGKCSEFTELVRSVSKDLNPYTVLFELERIGAVSRQQGTICLQSAVYVPTGDVAQGLSLLAADSADLIAAVDENIFSPKELPNLHIKTQYDNLCVENVPEIRKWFLEKGEKFHKEARSFLSKFDKDINPKLKNKTGGARAAIATFSFIEEKMEQSTKID</sequence>
<evidence type="ECO:0000313" key="2">
    <source>
        <dbReference type="Proteomes" id="UP000524246"/>
    </source>
</evidence>
<dbReference type="AlphaFoldDB" id="A0A7X9FQI0"/>
<protein>
    <submittedName>
        <fullName evidence="1">Uncharacterized protein</fullName>
    </submittedName>
</protein>
<reference evidence="1 2" key="1">
    <citation type="journal article" date="2020" name="Biotechnol. Biofuels">
        <title>New insights from the biogas microbiome by comprehensive genome-resolved metagenomics of nearly 1600 species originating from multiple anaerobic digesters.</title>
        <authorList>
            <person name="Campanaro S."/>
            <person name="Treu L."/>
            <person name="Rodriguez-R L.M."/>
            <person name="Kovalovszki A."/>
            <person name="Ziels R.M."/>
            <person name="Maus I."/>
            <person name="Zhu X."/>
            <person name="Kougias P.G."/>
            <person name="Basile A."/>
            <person name="Luo G."/>
            <person name="Schluter A."/>
            <person name="Konstantinidis K.T."/>
            <person name="Angelidaki I."/>
        </authorList>
    </citation>
    <scope>NUCLEOTIDE SEQUENCE [LARGE SCALE GENOMIC DNA]</scope>
    <source>
        <strain evidence="1">AS27yjCOA_65</strain>
    </source>
</reference>
<gene>
    <name evidence="1" type="ORF">GYA55_04120</name>
</gene>
<dbReference type="InterPro" id="IPR045445">
    <property type="entry name" value="DUF6502"/>
</dbReference>
<evidence type="ECO:0000313" key="1">
    <source>
        <dbReference type="EMBL" id="NMC62332.1"/>
    </source>
</evidence>
<accession>A0A7X9FQI0</accession>
<dbReference type="EMBL" id="JAAZON010000170">
    <property type="protein sequence ID" value="NMC62332.1"/>
    <property type="molecule type" value="Genomic_DNA"/>
</dbReference>
<organism evidence="1 2">
    <name type="scientific">SAR324 cluster bacterium</name>
    <dbReference type="NCBI Taxonomy" id="2024889"/>
    <lineage>
        <taxon>Bacteria</taxon>
        <taxon>Deltaproteobacteria</taxon>
        <taxon>SAR324 cluster</taxon>
    </lineage>
</organism>
<dbReference type="Pfam" id="PF20112">
    <property type="entry name" value="DUF6502"/>
    <property type="match status" value="1"/>
</dbReference>
<dbReference type="Proteomes" id="UP000524246">
    <property type="component" value="Unassembled WGS sequence"/>
</dbReference>
<proteinExistence type="predicted"/>
<name>A0A7X9FQI0_9DELT</name>
<comment type="caution">
    <text evidence="1">The sequence shown here is derived from an EMBL/GenBank/DDBJ whole genome shotgun (WGS) entry which is preliminary data.</text>
</comment>